<keyword evidence="8 10" id="KW-0406">Ion transport</keyword>
<dbReference type="CDD" id="cd12823">
    <property type="entry name" value="Mrs2_Mfm1p-like"/>
    <property type="match status" value="1"/>
</dbReference>
<evidence type="ECO:0000256" key="7">
    <source>
        <dbReference type="ARBA" id="ARBA00022989"/>
    </source>
</evidence>
<evidence type="ECO:0000256" key="1">
    <source>
        <dbReference type="ARBA" id="ARBA00004141"/>
    </source>
</evidence>
<dbReference type="PANTHER" id="PTHR13890:SF0">
    <property type="entry name" value="MAGNESIUM TRANSPORTER MRS2 HOMOLOG, MITOCHONDRIAL"/>
    <property type="match status" value="1"/>
</dbReference>
<evidence type="ECO:0000256" key="9">
    <source>
        <dbReference type="ARBA" id="ARBA00023136"/>
    </source>
</evidence>
<keyword evidence="9 10" id="KW-0472">Membrane</keyword>
<protein>
    <recommendedName>
        <fullName evidence="10">Magnesium transporter</fullName>
    </recommendedName>
</protein>
<evidence type="ECO:0000256" key="5">
    <source>
        <dbReference type="ARBA" id="ARBA00022842"/>
    </source>
</evidence>
<name>A0A2T9YN22_9FUNG</name>
<dbReference type="InterPro" id="IPR045863">
    <property type="entry name" value="CorA_TM1_TM2"/>
</dbReference>
<comment type="similarity">
    <text evidence="2 10">Belongs to the CorA metal ion transporter (MIT) (TC 1.A.35) family.</text>
</comment>
<keyword evidence="3 10" id="KW-0813">Transport</keyword>
<dbReference type="AlphaFoldDB" id="A0A2T9YN22"/>
<keyword evidence="7 10" id="KW-1133">Transmembrane helix</keyword>
<dbReference type="PANTHER" id="PTHR13890">
    <property type="entry name" value="RNA SPLICING PROTEIN MRS2, MITOCHONDRIAL"/>
    <property type="match status" value="1"/>
</dbReference>
<organism evidence="12 13">
    <name type="scientific">Furculomyces boomerangus</name>
    <dbReference type="NCBI Taxonomy" id="61424"/>
    <lineage>
        <taxon>Eukaryota</taxon>
        <taxon>Fungi</taxon>
        <taxon>Fungi incertae sedis</taxon>
        <taxon>Zoopagomycota</taxon>
        <taxon>Kickxellomycotina</taxon>
        <taxon>Harpellomycetes</taxon>
        <taxon>Harpellales</taxon>
        <taxon>Harpellaceae</taxon>
        <taxon>Furculomyces</taxon>
    </lineage>
</organism>
<keyword evidence="6" id="KW-0809">Transit peptide</keyword>
<feature type="transmembrane region" description="Helical" evidence="10">
    <location>
        <begin position="150"/>
        <end position="171"/>
    </location>
</feature>
<dbReference type="Proteomes" id="UP000245699">
    <property type="component" value="Unassembled WGS sequence"/>
</dbReference>
<evidence type="ECO:0000256" key="4">
    <source>
        <dbReference type="ARBA" id="ARBA00022692"/>
    </source>
</evidence>
<dbReference type="Gene3D" id="1.20.58.340">
    <property type="entry name" value="Magnesium transport protein CorA, transmembrane region"/>
    <property type="match status" value="1"/>
</dbReference>
<keyword evidence="13" id="KW-1185">Reference proteome</keyword>
<dbReference type="STRING" id="61424.A0A2T9YN22"/>
<dbReference type="SUPFAM" id="SSF144083">
    <property type="entry name" value="Magnesium transport protein CorA, transmembrane region"/>
    <property type="match status" value="1"/>
</dbReference>
<feature type="transmembrane region" description="Helical" evidence="10">
    <location>
        <begin position="119"/>
        <end position="138"/>
    </location>
</feature>
<keyword evidence="10" id="KW-0999">Mitochondrion inner membrane</keyword>
<evidence type="ECO:0000256" key="6">
    <source>
        <dbReference type="ARBA" id="ARBA00022946"/>
    </source>
</evidence>
<evidence type="ECO:0000256" key="8">
    <source>
        <dbReference type="ARBA" id="ARBA00023065"/>
    </source>
</evidence>
<keyword evidence="5 10" id="KW-0460">Magnesium</keyword>
<comment type="caution">
    <text evidence="12">The sequence shown here is derived from an EMBL/GenBank/DDBJ whole genome shotgun (WGS) entry which is preliminary data.</text>
</comment>
<feature type="coiled-coil region" evidence="11">
    <location>
        <begin position="66"/>
        <end position="93"/>
    </location>
</feature>
<dbReference type="GO" id="GO:0045016">
    <property type="term" value="P:mitochondrial magnesium ion transmembrane transport"/>
    <property type="evidence" value="ECO:0007669"/>
    <property type="project" value="TreeGrafter"/>
</dbReference>
<accession>A0A2T9YN22</accession>
<evidence type="ECO:0000313" key="12">
    <source>
        <dbReference type="EMBL" id="PVU93711.1"/>
    </source>
</evidence>
<keyword evidence="4 10" id="KW-0812">Transmembrane</keyword>
<gene>
    <name evidence="12" type="ORF">BB559_003192</name>
</gene>
<dbReference type="GO" id="GO:0005743">
    <property type="term" value="C:mitochondrial inner membrane"/>
    <property type="evidence" value="ECO:0007669"/>
    <property type="project" value="UniProtKB-SubCell"/>
</dbReference>
<evidence type="ECO:0000256" key="11">
    <source>
        <dbReference type="SAM" id="Coils"/>
    </source>
</evidence>
<dbReference type="EMBL" id="MBFT01000306">
    <property type="protein sequence ID" value="PVU93711.1"/>
    <property type="molecule type" value="Genomic_DNA"/>
</dbReference>
<dbReference type="OrthoDB" id="10251508at2759"/>
<evidence type="ECO:0000256" key="2">
    <source>
        <dbReference type="ARBA" id="ARBA00009765"/>
    </source>
</evidence>
<comment type="subcellular location">
    <subcellularLocation>
        <location evidence="1">Membrane</location>
        <topology evidence="1">Multi-pass membrane protein</topology>
    </subcellularLocation>
    <subcellularLocation>
        <location evidence="10">Mitochondrion inner membrane</location>
        <topology evidence="10">Multi-pass membrane protein</topology>
    </subcellularLocation>
</comment>
<evidence type="ECO:0000313" key="13">
    <source>
        <dbReference type="Proteomes" id="UP000245699"/>
    </source>
</evidence>
<dbReference type="GO" id="GO:0015095">
    <property type="term" value="F:magnesium ion transmembrane transporter activity"/>
    <property type="evidence" value="ECO:0007669"/>
    <property type="project" value="TreeGrafter"/>
</dbReference>
<dbReference type="Pfam" id="PF22099">
    <property type="entry name" value="MRS2-like"/>
    <property type="match status" value="1"/>
</dbReference>
<proteinExistence type="inferred from homology"/>
<keyword evidence="11" id="KW-0175">Coiled coil</keyword>
<evidence type="ECO:0000256" key="10">
    <source>
        <dbReference type="RuleBase" id="RU366042"/>
    </source>
</evidence>
<keyword evidence="10" id="KW-0496">Mitochondrion</keyword>
<dbReference type="InterPro" id="IPR039204">
    <property type="entry name" value="MRS2-like"/>
</dbReference>
<evidence type="ECO:0000256" key="3">
    <source>
        <dbReference type="ARBA" id="ARBA00022448"/>
    </source>
</evidence>
<reference evidence="12 13" key="1">
    <citation type="journal article" date="2018" name="MBio">
        <title>Comparative Genomics Reveals the Core Gene Toolbox for the Fungus-Insect Symbiosis.</title>
        <authorList>
            <person name="Wang Y."/>
            <person name="Stata M."/>
            <person name="Wang W."/>
            <person name="Stajich J.E."/>
            <person name="White M.M."/>
            <person name="Moncalvo J.M."/>
        </authorList>
    </citation>
    <scope>NUCLEOTIDE SEQUENCE [LARGE SCALE GENOMIC DNA]</scope>
    <source>
        <strain evidence="12 13">AUS-77-4</strain>
    </source>
</reference>
<sequence length="181" mass="20704">MVYLEESVDRTKLKELLQYSKRLYRFEQRVVNIRDSIEEVLDQDEDLAGMYLTKKMEGNPQPTESHEEIELLLEAYLKQVEEIANQVESISSQLKTTEDVVNIILDSQRNSLMLLEIRLTVLAVALGVGTFITSLFGMNLFSGFEEHPVAFYSITLVTITLALTLAGFGFLKVYKMSKRLN</sequence>